<protein>
    <submittedName>
        <fullName evidence="1">Uncharacterized protein</fullName>
    </submittedName>
</protein>
<dbReference type="RefSeq" id="WP_229433289.1">
    <property type="nucleotide sequence ID" value="NZ_JAJHPV010000014.1"/>
</dbReference>
<dbReference type="EMBL" id="JAJHPV010000014">
    <property type="protein sequence ID" value="MCC6072403.1"/>
    <property type="molecule type" value="Genomic_DNA"/>
</dbReference>
<reference evidence="1 2" key="1">
    <citation type="submission" date="2021-11" db="EMBL/GenBank/DDBJ databases">
        <authorList>
            <person name="Huq M.A."/>
        </authorList>
    </citation>
    <scope>NUCLEOTIDE SEQUENCE [LARGE SCALE GENOMIC DNA]</scope>
    <source>
        <strain evidence="1 2">MAHUQ-52</strain>
    </source>
</reference>
<proteinExistence type="predicted"/>
<dbReference type="Proteomes" id="UP001198701">
    <property type="component" value="Unassembled WGS sequence"/>
</dbReference>
<evidence type="ECO:0000313" key="2">
    <source>
        <dbReference type="Proteomes" id="UP001198701"/>
    </source>
</evidence>
<organism evidence="1 2">
    <name type="scientific">Massilia agrisoli</name>
    <dbReference type="NCBI Taxonomy" id="2892444"/>
    <lineage>
        <taxon>Bacteria</taxon>
        <taxon>Pseudomonadati</taxon>
        <taxon>Pseudomonadota</taxon>
        <taxon>Betaproteobacteria</taxon>
        <taxon>Burkholderiales</taxon>
        <taxon>Oxalobacteraceae</taxon>
        <taxon>Telluria group</taxon>
        <taxon>Massilia</taxon>
    </lineage>
</organism>
<accession>A0ABS8IXK3</accession>
<name>A0ABS8IXK3_9BURK</name>
<gene>
    <name evidence="1" type="ORF">LMJ30_15760</name>
</gene>
<keyword evidence="2" id="KW-1185">Reference proteome</keyword>
<evidence type="ECO:0000313" key="1">
    <source>
        <dbReference type="EMBL" id="MCC6072403.1"/>
    </source>
</evidence>
<comment type="caution">
    <text evidence="1">The sequence shown here is derived from an EMBL/GenBank/DDBJ whole genome shotgun (WGS) entry which is preliminary data.</text>
</comment>
<sequence>MLLALGFANVLMSDQAPIGMIERMPIVIALGFSLATLIDFWHWGSPQSISSGPNGIVRSKGIPIR</sequence>